<name>A0A8X7TW89_BRACI</name>
<comment type="caution">
    <text evidence="1">The sequence shown here is derived from an EMBL/GenBank/DDBJ whole genome shotgun (WGS) entry which is preliminary data.</text>
</comment>
<accession>A0A8X7TW89</accession>
<gene>
    <name evidence="1" type="ORF">Bca52824_075150</name>
</gene>
<proteinExistence type="predicted"/>
<evidence type="ECO:0000313" key="2">
    <source>
        <dbReference type="Proteomes" id="UP000886595"/>
    </source>
</evidence>
<dbReference type="Proteomes" id="UP000886595">
    <property type="component" value="Unassembled WGS sequence"/>
</dbReference>
<protein>
    <submittedName>
        <fullName evidence="1">Uncharacterized protein</fullName>
    </submittedName>
</protein>
<reference evidence="1 2" key="1">
    <citation type="submission" date="2020-02" db="EMBL/GenBank/DDBJ databases">
        <authorList>
            <person name="Ma Q."/>
            <person name="Huang Y."/>
            <person name="Song X."/>
            <person name="Pei D."/>
        </authorList>
    </citation>
    <scope>NUCLEOTIDE SEQUENCE [LARGE SCALE GENOMIC DNA]</scope>
    <source>
        <strain evidence="1">Sxm20200214</strain>
        <tissue evidence="1">Leaf</tissue>
    </source>
</reference>
<sequence>MLIESYFWSQQNQNCSGWWSKEKTYRLHLQQSRATTCVVVLSSVRSRRVKLCEFSFEDDVDGAITLNNEDSIG</sequence>
<dbReference type="EMBL" id="JAAMPC010000015">
    <property type="protein sequence ID" value="KAG2255856.1"/>
    <property type="molecule type" value="Genomic_DNA"/>
</dbReference>
<evidence type="ECO:0000313" key="1">
    <source>
        <dbReference type="EMBL" id="KAG2255856.1"/>
    </source>
</evidence>
<dbReference type="AlphaFoldDB" id="A0A8X7TW89"/>
<keyword evidence="2" id="KW-1185">Reference proteome</keyword>
<organism evidence="1 2">
    <name type="scientific">Brassica carinata</name>
    <name type="common">Ethiopian mustard</name>
    <name type="synonym">Abyssinian cabbage</name>
    <dbReference type="NCBI Taxonomy" id="52824"/>
    <lineage>
        <taxon>Eukaryota</taxon>
        <taxon>Viridiplantae</taxon>
        <taxon>Streptophyta</taxon>
        <taxon>Embryophyta</taxon>
        <taxon>Tracheophyta</taxon>
        <taxon>Spermatophyta</taxon>
        <taxon>Magnoliopsida</taxon>
        <taxon>eudicotyledons</taxon>
        <taxon>Gunneridae</taxon>
        <taxon>Pentapetalae</taxon>
        <taxon>rosids</taxon>
        <taxon>malvids</taxon>
        <taxon>Brassicales</taxon>
        <taxon>Brassicaceae</taxon>
        <taxon>Brassiceae</taxon>
        <taxon>Brassica</taxon>
    </lineage>
</organism>